<dbReference type="SUPFAM" id="SSF47699">
    <property type="entry name" value="Bifunctional inhibitor/lipid-transfer protein/seed storage 2S albumin"/>
    <property type="match status" value="1"/>
</dbReference>
<reference evidence="4" key="1">
    <citation type="journal article" date="2021" name="Nat. Commun.">
        <title>Genomic analyses provide insights into spinach domestication and the genetic basis of agronomic traits.</title>
        <authorList>
            <person name="Cai X."/>
            <person name="Sun X."/>
            <person name="Xu C."/>
            <person name="Sun H."/>
            <person name="Wang X."/>
            <person name="Ge C."/>
            <person name="Zhang Z."/>
            <person name="Wang Q."/>
            <person name="Fei Z."/>
            <person name="Jiao C."/>
            <person name="Wang Q."/>
        </authorList>
    </citation>
    <scope>NUCLEOTIDE SEQUENCE [LARGE SCALE GENOMIC DNA]</scope>
    <source>
        <strain evidence="4">cv. Varoflay</strain>
    </source>
</reference>
<dbReference type="GO" id="GO:0008270">
    <property type="term" value="F:zinc ion binding"/>
    <property type="evidence" value="ECO:0007669"/>
    <property type="project" value="UniProtKB-KW"/>
</dbReference>
<comment type="similarity">
    <text evidence="1">Belongs to the plant LTP family.</text>
</comment>
<evidence type="ECO:0000313" key="5">
    <source>
        <dbReference type="RefSeq" id="XP_021846656.2"/>
    </source>
</evidence>
<dbReference type="PRINTS" id="PR00382">
    <property type="entry name" value="LIPIDTRNSFER"/>
</dbReference>
<dbReference type="PANTHER" id="PTHR33076">
    <property type="entry name" value="NON-SPECIFIC LIPID-TRANSFER PROTEIN 2-RELATED"/>
    <property type="match status" value="1"/>
</dbReference>
<sequence length="124" mass="13713">MSHLIIIFLALLLMLSYNSVISQEQTGGDTLPCNEVINELSPCLSYLNKQYSSPSSFCCQGANYVWKQYGKKKKQRRGVCECLESVLPLIGQIDGSVISAIPQQCGLKIKIPPINGDFNCSMIH</sequence>
<evidence type="ECO:0000256" key="2">
    <source>
        <dbReference type="SAM" id="SignalP"/>
    </source>
</evidence>
<keyword evidence="4" id="KW-1185">Reference proteome</keyword>
<keyword evidence="2" id="KW-0732">Signal</keyword>
<dbReference type="InterPro" id="IPR036312">
    <property type="entry name" value="Bifun_inhib/LTP/seed_sf"/>
</dbReference>
<dbReference type="GO" id="GO:0061630">
    <property type="term" value="F:ubiquitin protein ligase activity"/>
    <property type="evidence" value="ECO:0007669"/>
    <property type="project" value="UniProtKB-EC"/>
</dbReference>
<dbReference type="CDD" id="cd01960">
    <property type="entry name" value="nsLTP1"/>
    <property type="match status" value="1"/>
</dbReference>
<gene>
    <name evidence="5" type="primary">LOC130459107</name>
</gene>
<dbReference type="KEGG" id="soe:130459107"/>
<organism evidence="4 5">
    <name type="scientific">Spinacia oleracea</name>
    <name type="common">Spinach</name>
    <dbReference type="NCBI Taxonomy" id="3562"/>
    <lineage>
        <taxon>Eukaryota</taxon>
        <taxon>Viridiplantae</taxon>
        <taxon>Streptophyta</taxon>
        <taxon>Embryophyta</taxon>
        <taxon>Tracheophyta</taxon>
        <taxon>Spermatophyta</taxon>
        <taxon>Magnoliopsida</taxon>
        <taxon>eudicotyledons</taxon>
        <taxon>Gunneridae</taxon>
        <taxon>Pentapetalae</taxon>
        <taxon>Caryophyllales</taxon>
        <taxon>Chenopodiaceae</taxon>
        <taxon>Chenopodioideae</taxon>
        <taxon>Anserineae</taxon>
        <taxon>Spinacia</taxon>
    </lineage>
</organism>
<feature type="chain" id="PRO_5046845757" evidence="2">
    <location>
        <begin position="23"/>
        <end position="124"/>
    </location>
</feature>
<feature type="signal peptide" evidence="2">
    <location>
        <begin position="1"/>
        <end position="22"/>
    </location>
</feature>
<dbReference type="Pfam" id="PF00234">
    <property type="entry name" value="Tryp_alpha_amyl"/>
    <property type="match status" value="1"/>
</dbReference>
<reference evidence="5" key="2">
    <citation type="submission" date="2025-08" db="UniProtKB">
        <authorList>
            <consortium name="RefSeq"/>
        </authorList>
    </citation>
    <scope>IDENTIFICATION</scope>
    <source>
        <tissue evidence="5">Leaf</tissue>
    </source>
</reference>
<protein>
    <submittedName>
        <fullName evidence="5">Probable non-specific lipid-transfer protein 2</fullName>
    </submittedName>
</protein>
<dbReference type="Proteomes" id="UP000813463">
    <property type="component" value="Chromosome 6"/>
</dbReference>
<evidence type="ECO:0000313" key="4">
    <source>
        <dbReference type="Proteomes" id="UP000813463"/>
    </source>
</evidence>
<evidence type="ECO:0000256" key="1">
    <source>
        <dbReference type="ARBA" id="ARBA00009748"/>
    </source>
</evidence>
<dbReference type="GeneID" id="130459107"/>
<dbReference type="AlphaFoldDB" id="A0A9R0JTL4"/>
<name>A0A9R0JTL4_SPIOL</name>
<dbReference type="InterPro" id="IPR000528">
    <property type="entry name" value="Plant_nsLTP"/>
</dbReference>
<evidence type="ECO:0000259" key="3">
    <source>
        <dbReference type="Pfam" id="PF00234"/>
    </source>
</evidence>
<dbReference type="InterPro" id="IPR016140">
    <property type="entry name" value="Bifunc_inhib/LTP/seed_store"/>
</dbReference>
<accession>A0A9R0JTL4</accession>
<dbReference type="GO" id="GO:0030247">
    <property type="term" value="F:polysaccharide binding"/>
    <property type="evidence" value="ECO:0007669"/>
    <property type="project" value="InterPro"/>
</dbReference>
<dbReference type="RefSeq" id="XP_021846656.2">
    <property type="nucleotide sequence ID" value="XM_021990964.2"/>
</dbReference>
<feature type="domain" description="Bifunctional inhibitor/plant lipid transfer protein/seed storage helical" evidence="3">
    <location>
        <begin position="33"/>
        <end position="120"/>
    </location>
</feature>
<dbReference type="Gene3D" id="1.10.110.10">
    <property type="entry name" value="Plant lipid-transfer and hydrophobic proteins"/>
    <property type="match status" value="1"/>
</dbReference>
<proteinExistence type="inferred from homology"/>
<dbReference type="GO" id="GO:0016020">
    <property type="term" value="C:membrane"/>
    <property type="evidence" value="ECO:0007669"/>
    <property type="project" value="UniProtKB-SubCell"/>
</dbReference>